<name>A0A016WLJ1_9BILA</name>
<evidence type="ECO:0000313" key="2">
    <source>
        <dbReference type="Proteomes" id="UP000024635"/>
    </source>
</evidence>
<protein>
    <submittedName>
        <fullName evidence="1">Uncharacterized protein</fullName>
    </submittedName>
</protein>
<gene>
    <name evidence="1" type="primary">Acey_s0609.g610</name>
    <name evidence="1" type="ORF">Y032_0609g610</name>
</gene>
<reference evidence="2" key="1">
    <citation type="journal article" date="2015" name="Nat. Genet.">
        <title>The genome and transcriptome of the zoonotic hookworm Ancylostoma ceylanicum identify infection-specific gene families.</title>
        <authorList>
            <person name="Schwarz E.M."/>
            <person name="Hu Y."/>
            <person name="Antoshechkin I."/>
            <person name="Miller M.M."/>
            <person name="Sternberg P.W."/>
            <person name="Aroian R.V."/>
        </authorList>
    </citation>
    <scope>NUCLEOTIDE SEQUENCE</scope>
    <source>
        <strain evidence="2">HY135</strain>
    </source>
</reference>
<comment type="caution">
    <text evidence="1">The sequence shown here is derived from an EMBL/GenBank/DDBJ whole genome shotgun (WGS) entry which is preliminary data.</text>
</comment>
<dbReference type="AlphaFoldDB" id="A0A016WLJ1"/>
<evidence type="ECO:0000313" key="1">
    <source>
        <dbReference type="EMBL" id="EYC40500.1"/>
    </source>
</evidence>
<proteinExistence type="predicted"/>
<dbReference type="EMBL" id="JARK01000209">
    <property type="protein sequence ID" value="EYC40500.1"/>
    <property type="molecule type" value="Genomic_DNA"/>
</dbReference>
<organism evidence="1 2">
    <name type="scientific">Ancylostoma ceylanicum</name>
    <dbReference type="NCBI Taxonomy" id="53326"/>
    <lineage>
        <taxon>Eukaryota</taxon>
        <taxon>Metazoa</taxon>
        <taxon>Ecdysozoa</taxon>
        <taxon>Nematoda</taxon>
        <taxon>Chromadorea</taxon>
        <taxon>Rhabditida</taxon>
        <taxon>Rhabditina</taxon>
        <taxon>Rhabditomorpha</taxon>
        <taxon>Strongyloidea</taxon>
        <taxon>Ancylostomatidae</taxon>
        <taxon>Ancylostomatinae</taxon>
        <taxon>Ancylostoma</taxon>
    </lineage>
</organism>
<dbReference type="Proteomes" id="UP000024635">
    <property type="component" value="Unassembled WGS sequence"/>
</dbReference>
<sequence>MDIFAADLYFNCYTSFHHHTPCLIITSHLYAGQTELREFQNREQFVQENFISRSAKKQYDQPLDATSFWILFNSEIFNTLTKVSIKILKEIYRTSEMERYTKKVICYPFTIDDVLRNKSVAEPSK</sequence>
<accession>A0A016WLJ1</accession>
<keyword evidence="2" id="KW-1185">Reference proteome</keyword>